<feature type="compositionally biased region" description="Polar residues" evidence="1">
    <location>
        <begin position="37"/>
        <end position="49"/>
    </location>
</feature>
<dbReference type="EMBL" id="KZ824431">
    <property type="protein sequence ID" value="RAL02410.1"/>
    <property type="molecule type" value="Genomic_DNA"/>
</dbReference>
<evidence type="ECO:0000313" key="2">
    <source>
        <dbReference type="EMBL" id="RAL02410.1"/>
    </source>
</evidence>
<keyword evidence="3" id="KW-1185">Reference proteome</keyword>
<name>A0A395H448_9EURO</name>
<evidence type="ECO:0000256" key="1">
    <source>
        <dbReference type="SAM" id="MobiDB-lite"/>
    </source>
</evidence>
<dbReference type="RefSeq" id="XP_025576737.1">
    <property type="nucleotide sequence ID" value="XM_025719143.1"/>
</dbReference>
<proteinExistence type="predicted"/>
<evidence type="ECO:0000313" key="3">
    <source>
        <dbReference type="Proteomes" id="UP000249402"/>
    </source>
</evidence>
<dbReference type="Proteomes" id="UP000249402">
    <property type="component" value="Unassembled WGS sequence"/>
</dbReference>
<feature type="region of interest" description="Disordered" evidence="1">
    <location>
        <begin position="1"/>
        <end position="76"/>
    </location>
</feature>
<gene>
    <name evidence="2" type="ORF">BO80DRAFT_423840</name>
</gene>
<sequence length="76" mass="8702">MQRQLQPQAAPVENQIDITSSPTPTPIQERRTKKLTNNKPNTRIPSQPCNIYPHPILSHSPSQPTWINETEKSHRP</sequence>
<accession>A0A395H448</accession>
<organism evidence="2 3">
    <name type="scientific">Aspergillus ibericus CBS 121593</name>
    <dbReference type="NCBI Taxonomy" id="1448316"/>
    <lineage>
        <taxon>Eukaryota</taxon>
        <taxon>Fungi</taxon>
        <taxon>Dikarya</taxon>
        <taxon>Ascomycota</taxon>
        <taxon>Pezizomycotina</taxon>
        <taxon>Eurotiomycetes</taxon>
        <taxon>Eurotiomycetidae</taxon>
        <taxon>Eurotiales</taxon>
        <taxon>Aspergillaceae</taxon>
        <taxon>Aspergillus</taxon>
        <taxon>Aspergillus subgen. Circumdati</taxon>
    </lineage>
</organism>
<feature type="compositionally biased region" description="Polar residues" evidence="1">
    <location>
        <begin position="59"/>
        <end position="68"/>
    </location>
</feature>
<dbReference type="GeneID" id="37224008"/>
<reference evidence="2 3" key="1">
    <citation type="submission" date="2018-02" db="EMBL/GenBank/DDBJ databases">
        <title>The genomes of Aspergillus section Nigri reveals drivers in fungal speciation.</title>
        <authorList>
            <consortium name="DOE Joint Genome Institute"/>
            <person name="Vesth T.C."/>
            <person name="Nybo J."/>
            <person name="Theobald S."/>
            <person name="Brandl J."/>
            <person name="Frisvad J.C."/>
            <person name="Nielsen K.F."/>
            <person name="Lyhne E.K."/>
            <person name="Kogle M.E."/>
            <person name="Kuo A."/>
            <person name="Riley R."/>
            <person name="Clum A."/>
            <person name="Nolan M."/>
            <person name="Lipzen A."/>
            <person name="Salamov A."/>
            <person name="Henrissat B."/>
            <person name="Wiebenga A."/>
            <person name="De vries R.P."/>
            <person name="Grigoriev I.V."/>
            <person name="Mortensen U.H."/>
            <person name="Andersen M.R."/>
            <person name="Baker S.E."/>
        </authorList>
    </citation>
    <scope>NUCLEOTIDE SEQUENCE [LARGE SCALE GENOMIC DNA]</scope>
    <source>
        <strain evidence="2 3">CBS 121593</strain>
    </source>
</reference>
<dbReference type="VEuPathDB" id="FungiDB:BO80DRAFT_423840"/>
<protein>
    <submittedName>
        <fullName evidence="2">Uncharacterized protein</fullName>
    </submittedName>
</protein>
<dbReference type="AlphaFoldDB" id="A0A395H448"/>